<evidence type="ECO:0000313" key="1">
    <source>
        <dbReference type="EMBL" id="KAH6640259.1"/>
    </source>
</evidence>
<protein>
    <submittedName>
        <fullName evidence="1">Uncharacterized protein</fullName>
    </submittedName>
</protein>
<keyword evidence="2" id="KW-1185">Reference proteome</keyword>
<accession>A0ACB7PGX8</accession>
<sequence>MLSSHFTATARPPSSKAMPERISFTINDTVKCQACLSCGTRKIRCTKESSGCMRCISEALDCVYPPRRAMGRPKSHVASEASHPHEPLELQFGPCLHIMRLGSPPSGMVPKASKPNGIQAPTNCRDDQQASWTEFGIGVVNCLKSINFGDQDSLPQSLLAGSLPTTPNADPGGKQVARRPESPCCCTERLIGCLDALSTMPNDLRNALWTVRCSSRTMYEVLKCLQCRAPSEQASELLQDDRSIGLASRIASPIIVTLLTAMCPLISGSYCKAAELVEKEAKTAMDGGSQLIFDLETYGGLWGPLGESSIRCQEYYSNLTMDAGSWRTTVRALLRADIHGFDIQKRNDEDGTDLCHQPGLYDLISDIKDMLNCSNVDHGQQNSHKCSPTKPQSHTGLTSQMMEAAEQSLSQLGLT</sequence>
<evidence type="ECO:0000313" key="2">
    <source>
        <dbReference type="Proteomes" id="UP000724584"/>
    </source>
</evidence>
<dbReference type="EMBL" id="JAGIZQ010000002">
    <property type="protein sequence ID" value="KAH6640259.1"/>
    <property type="molecule type" value="Genomic_DNA"/>
</dbReference>
<reference evidence="1 2" key="1">
    <citation type="journal article" date="2021" name="Nat. Commun.">
        <title>Genetic determinants of endophytism in the Arabidopsis root mycobiome.</title>
        <authorList>
            <person name="Mesny F."/>
            <person name="Miyauchi S."/>
            <person name="Thiergart T."/>
            <person name="Pickel B."/>
            <person name="Atanasova L."/>
            <person name="Karlsson M."/>
            <person name="Huettel B."/>
            <person name="Barry K.W."/>
            <person name="Haridas S."/>
            <person name="Chen C."/>
            <person name="Bauer D."/>
            <person name="Andreopoulos W."/>
            <person name="Pangilinan J."/>
            <person name="LaButti K."/>
            <person name="Riley R."/>
            <person name="Lipzen A."/>
            <person name="Clum A."/>
            <person name="Drula E."/>
            <person name="Henrissat B."/>
            <person name="Kohler A."/>
            <person name="Grigoriev I.V."/>
            <person name="Martin F.M."/>
            <person name="Hacquard S."/>
        </authorList>
    </citation>
    <scope>NUCLEOTIDE SEQUENCE [LARGE SCALE GENOMIC DNA]</scope>
    <source>
        <strain evidence="1 2">MPI-SDFR-AT-0079</strain>
    </source>
</reference>
<gene>
    <name evidence="1" type="ORF">F5144DRAFT_89078</name>
</gene>
<proteinExistence type="predicted"/>
<dbReference type="Proteomes" id="UP000724584">
    <property type="component" value="Unassembled WGS sequence"/>
</dbReference>
<name>A0ACB7PGX8_9PEZI</name>
<organism evidence="1 2">
    <name type="scientific">Chaetomium tenue</name>
    <dbReference type="NCBI Taxonomy" id="1854479"/>
    <lineage>
        <taxon>Eukaryota</taxon>
        <taxon>Fungi</taxon>
        <taxon>Dikarya</taxon>
        <taxon>Ascomycota</taxon>
        <taxon>Pezizomycotina</taxon>
        <taxon>Sordariomycetes</taxon>
        <taxon>Sordariomycetidae</taxon>
        <taxon>Sordariales</taxon>
        <taxon>Chaetomiaceae</taxon>
        <taxon>Chaetomium</taxon>
    </lineage>
</organism>
<comment type="caution">
    <text evidence="1">The sequence shown here is derived from an EMBL/GenBank/DDBJ whole genome shotgun (WGS) entry which is preliminary data.</text>
</comment>